<organism evidence="2 3">
    <name type="scientific">Streptomyces kunmingensis</name>
    <dbReference type="NCBI Taxonomy" id="68225"/>
    <lineage>
        <taxon>Bacteria</taxon>
        <taxon>Bacillati</taxon>
        <taxon>Actinomycetota</taxon>
        <taxon>Actinomycetes</taxon>
        <taxon>Kitasatosporales</taxon>
        <taxon>Streptomycetaceae</taxon>
        <taxon>Streptomyces</taxon>
    </lineage>
</organism>
<evidence type="ECO:0000256" key="1">
    <source>
        <dbReference type="SAM" id="SignalP"/>
    </source>
</evidence>
<protein>
    <submittedName>
        <fullName evidence="2">Uncharacterized protein</fullName>
    </submittedName>
</protein>
<feature type="signal peptide" evidence="1">
    <location>
        <begin position="1"/>
        <end position="28"/>
    </location>
</feature>
<dbReference type="SUPFAM" id="SSF89372">
    <property type="entry name" value="Fucose-specific lectin"/>
    <property type="match status" value="1"/>
</dbReference>
<evidence type="ECO:0000313" key="3">
    <source>
        <dbReference type="Proteomes" id="UP001352223"/>
    </source>
</evidence>
<name>A0ABU6C789_9ACTN</name>
<accession>A0ABU6C789</accession>
<dbReference type="EMBL" id="JAOZYB010000055">
    <property type="protein sequence ID" value="MEB3960549.1"/>
    <property type="molecule type" value="Genomic_DNA"/>
</dbReference>
<keyword evidence="1" id="KW-0732">Signal</keyword>
<reference evidence="2 3" key="1">
    <citation type="submission" date="2022-10" db="EMBL/GenBank/DDBJ databases">
        <authorList>
            <person name="Xie J."/>
            <person name="Shen N."/>
        </authorList>
    </citation>
    <scope>NUCLEOTIDE SEQUENCE [LARGE SCALE GENOMIC DNA]</scope>
    <source>
        <strain evidence="2 3">DSM 41681</strain>
    </source>
</reference>
<dbReference type="RefSeq" id="WP_324767653.1">
    <property type="nucleotide sequence ID" value="NZ_BAAATS010000031.1"/>
</dbReference>
<dbReference type="Proteomes" id="UP001352223">
    <property type="component" value="Unassembled WGS sequence"/>
</dbReference>
<sequence length="146" mass="16114">MLFKRLKAATIAAAAVASVAVVATPAEASNCSRGGGVYICEHGVTTYKLPNERKQEFVVGTDSAVWTRYQTNSSGKWSGWQSMGVGGEPVGGPVRALDYEVYGNEPSDPWTFRVYYFTPSGDYWGRNRDHDGNWSPWHEYELPLNG</sequence>
<keyword evidence="3" id="KW-1185">Reference proteome</keyword>
<gene>
    <name evidence="2" type="ORF">OKJ48_09860</name>
</gene>
<comment type="caution">
    <text evidence="2">The sequence shown here is derived from an EMBL/GenBank/DDBJ whole genome shotgun (WGS) entry which is preliminary data.</text>
</comment>
<feature type="chain" id="PRO_5046394120" evidence="1">
    <location>
        <begin position="29"/>
        <end position="146"/>
    </location>
</feature>
<proteinExistence type="predicted"/>
<evidence type="ECO:0000313" key="2">
    <source>
        <dbReference type="EMBL" id="MEB3960549.1"/>
    </source>
</evidence>